<dbReference type="Pfam" id="PF14343">
    <property type="entry name" value="PrcB_C"/>
    <property type="match status" value="1"/>
</dbReference>
<feature type="chain" id="PRO_5013143922" description="PrcB C-terminal domain-containing protein" evidence="1">
    <location>
        <begin position="22"/>
        <end position="132"/>
    </location>
</feature>
<proteinExistence type="predicted"/>
<dbReference type="KEGG" id="bsan:CHH28_17825"/>
<feature type="signal peptide" evidence="1">
    <location>
        <begin position="1"/>
        <end position="21"/>
    </location>
</feature>
<feature type="domain" description="PrcB C-terminal" evidence="2">
    <location>
        <begin position="48"/>
        <end position="101"/>
    </location>
</feature>
<dbReference type="AlphaFoldDB" id="A0A222FNY0"/>
<sequence>MYRVALPVLALWLSACTTAPKAPMQLPMSQTNHCAVPVGVHVKQRALTISLGQKPTAGYGIDVVAQEGNDESLTLTFRERSPAPGMVVAQVMTSPCLEVMLPPNWQQVTVLRAGTQQRWQFSANDQVKRLGQ</sequence>
<dbReference type="Proteomes" id="UP000202440">
    <property type="component" value="Chromosome"/>
</dbReference>
<name>A0A222FNY0_9GAMM</name>
<dbReference type="OrthoDB" id="7063364at2"/>
<dbReference type="InterPro" id="IPR025748">
    <property type="entry name" value="PrcB_C_dom"/>
</dbReference>
<keyword evidence="1" id="KW-0732">Signal</keyword>
<evidence type="ECO:0000313" key="4">
    <source>
        <dbReference type="Proteomes" id="UP000202440"/>
    </source>
</evidence>
<protein>
    <recommendedName>
        <fullName evidence="2">PrcB C-terminal domain-containing protein</fullName>
    </recommendedName>
</protein>
<reference evidence="3 4" key="1">
    <citation type="submission" date="2017-07" db="EMBL/GenBank/DDBJ databases">
        <title>Annotated genome sequence of Bacterioplanes sanyensis isolated from Red Sea.</title>
        <authorList>
            <person name="Rehman Z.U."/>
        </authorList>
    </citation>
    <scope>NUCLEOTIDE SEQUENCE [LARGE SCALE GENOMIC DNA]</scope>
    <source>
        <strain evidence="3 4">NV9</strain>
    </source>
</reference>
<evidence type="ECO:0000259" key="2">
    <source>
        <dbReference type="Pfam" id="PF14343"/>
    </source>
</evidence>
<accession>A0A222FNY0</accession>
<dbReference type="RefSeq" id="WP_094061589.1">
    <property type="nucleotide sequence ID" value="NZ_CP022530.1"/>
</dbReference>
<organism evidence="3 4">
    <name type="scientific">Bacterioplanes sanyensis</name>
    <dbReference type="NCBI Taxonomy" id="1249553"/>
    <lineage>
        <taxon>Bacteria</taxon>
        <taxon>Pseudomonadati</taxon>
        <taxon>Pseudomonadota</taxon>
        <taxon>Gammaproteobacteria</taxon>
        <taxon>Oceanospirillales</taxon>
        <taxon>Oceanospirillaceae</taxon>
        <taxon>Bacterioplanes</taxon>
    </lineage>
</organism>
<dbReference type="EMBL" id="CP022530">
    <property type="protein sequence ID" value="ASP40422.1"/>
    <property type="molecule type" value="Genomic_DNA"/>
</dbReference>
<evidence type="ECO:0000256" key="1">
    <source>
        <dbReference type="SAM" id="SignalP"/>
    </source>
</evidence>
<evidence type="ECO:0000313" key="3">
    <source>
        <dbReference type="EMBL" id="ASP40422.1"/>
    </source>
</evidence>
<gene>
    <name evidence="3" type="ORF">CHH28_17825</name>
</gene>
<keyword evidence="4" id="KW-1185">Reference proteome</keyword>
<dbReference type="PROSITE" id="PS51257">
    <property type="entry name" value="PROKAR_LIPOPROTEIN"/>
    <property type="match status" value="1"/>
</dbReference>